<name>A0A381ZWT0_9ZZZZ</name>
<organism evidence="2">
    <name type="scientific">marine metagenome</name>
    <dbReference type="NCBI Taxonomy" id="408172"/>
    <lineage>
        <taxon>unclassified sequences</taxon>
        <taxon>metagenomes</taxon>
        <taxon>ecological metagenomes</taxon>
    </lineage>
</organism>
<feature type="region of interest" description="Disordered" evidence="1">
    <location>
        <begin position="1"/>
        <end position="21"/>
    </location>
</feature>
<evidence type="ECO:0000313" key="2">
    <source>
        <dbReference type="EMBL" id="SVA93183.1"/>
    </source>
</evidence>
<proteinExistence type="predicted"/>
<accession>A0A381ZWT0</accession>
<dbReference type="EMBL" id="UINC01022803">
    <property type="protein sequence ID" value="SVA93183.1"/>
    <property type="molecule type" value="Genomic_DNA"/>
</dbReference>
<protein>
    <submittedName>
        <fullName evidence="2">Uncharacterized protein</fullName>
    </submittedName>
</protein>
<evidence type="ECO:0000256" key="1">
    <source>
        <dbReference type="SAM" id="MobiDB-lite"/>
    </source>
</evidence>
<sequence>MPEANDIKGVDTPPVDTNSATDVIGKSKIFTPEVINDIHVKA</sequence>
<gene>
    <name evidence="2" type="ORF">METZ01_LOCUS146037</name>
</gene>
<dbReference type="AlphaFoldDB" id="A0A381ZWT0"/>
<feature type="non-terminal residue" evidence="2">
    <location>
        <position position="42"/>
    </location>
</feature>
<reference evidence="2" key="1">
    <citation type="submission" date="2018-05" db="EMBL/GenBank/DDBJ databases">
        <authorList>
            <person name="Lanie J.A."/>
            <person name="Ng W.-L."/>
            <person name="Kazmierczak K.M."/>
            <person name="Andrzejewski T.M."/>
            <person name="Davidsen T.M."/>
            <person name="Wayne K.J."/>
            <person name="Tettelin H."/>
            <person name="Glass J.I."/>
            <person name="Rusch D."/>
            <person name="Podicherti R."/>
            <person name="Tsui H.-C.T."/>
            <person name="Winkler M.E."/>
        </authorList>
    </citation>
    <scope>NUCLEOTIDE SEQUENCE</scope>
</reference>